<gene>
    <name evidence="2" type="ORF">TcWFU_008214</name>
</gene>
<sequence>MFLVRTTSTLMRLLLGQCNVYHQSRCLRLKHHPSLVESASGESSNAIKQQRLETPFVVDSQQKVNNSRPDARAQPVRYVIGLDFLERRTEGCNFSDTLRLTFYLQMPDANNPNSGLWKIRFRCNLYDTAEDIKLFEGHGLTEINEEVERAIKEAVAVMLRALQVNENSIPLKHDYVFYPQLSPELKSLSGCTALPVTARTRTTNEEVRQLISMSTAVAGPTAPIVSRGVNYGNSATPRTDECSFVTLEAPFRTHSLLAQINTHLRRAQPFLVLPENTQHPVVDLSMLSSSKSSTKIGDNVTLSINIREGMAPQTGSTLSQFQTQQMPLEVPSPHNPLMQNLHNSQQQFSRSEIPTSMSVCDQLVRQCMATLLSTNPSLFLATVAALSTNYIAAPQTIPTGLPNLQAPSPWSNSICPSLNAFQPSSASLLNSDAAKHSFLGVAMESAHQQQPMPTPCATTIPAVSTVPTATISAPIHPGLVSSTNVNAQNIIYEQIIWPNMPTKLVVVAPPKCAPQGQPPSSQILPEMAVTAPSVQTIKPQMTTVASTCMKTPTASVLSSQTPREGIVLASPVDPPPPPPSPSTSIQDIAVKQAVSLDSSVAKLNPMESSNSAMPPLPPPRKVVTQPVPLQTTPSDPNFYKKIPSKFTVQSAESDTTQCSESILLPHSTSDGTSTLAAPNATDSAPNISLSNTLRSSPPSENDLPSACPPPPSTPALSNIGSAAELTVPLATGTTTLL</sequence>
<reference evidence="2 3" key="1">
    <citation type="journal article" date="2022" name="Front. Cell. Infect. Microbiol.">
        <title>The Genomes of Two Strains of Taenia crassiceps the Animal Model for the Study of Human Cysticercosis.</title>
        <authorList>
            <person name="Bobes R.J."/>
            <person name="Estrada K."/>
            <person name="Rios-Valencia D.G."/>
            <person name="Calderon-Gallegos A."/>
            <person name="de la Torre P."/>
            <person name="Carrero J.C."/>
            <person name="Sanchez-Flores A."/>
            <person name="Laclette J.P."/>
        </authorList>
    </citation>
    <scope>NUCLEOTIDE SEQUENCE [LARGE SCALE GENOMIC DNA]</scope>
    <source>
        <strain evidence="2">WFUcys</strain>
    </source>
</reference>
<evidence type="ECO:0000313" key="3">
    <source>
        <dbReference type="Proteomes" id="UP001651158"/>
    </source>
</evidence>
<dbReference type="Proteomes" id="UP001651158">
    <property type="component" value="Unassembled WGS sequence"/>
</dbReference>
<organism evidence="2 3">
    <name type="scientific">Taenia crassiceps</name>
    <dbReference type="NCBI Taxonomy" id="6207"/>
    <lineage>
        <taxon>Eukaryota</taxon>
        <taxon>Metazoa</taxon>
        <taxon>Spiralia</taxon>
        <taxon>Lophotrochozoa</taxon>
        <taxon>Platyhelminthes</taxon>
        <taxon>Cestoda</taxon>
        <taxon>Eucestoda</taxon>
        <taxon>Cyclophyllidea</taxon>
        <taxon>Taeniidae</taxon>
        <taxon>Taenia</taxon>
    </lineage>
</organism>
<comment type="caution">
    <text evidence="2">The sequence shown here is derived from an EMBL/GenBank/DDBJ whole genome shotgun (WGS) entry which is preliminary data.</text>
</comment>
<proteinExistence type="predicted"/>
<feature type="compositionally biased region" description="Polar residues" evidence="1">
    <location>
        <begin position="663"/>
        <end position="699"/>
    </location>
</feature>
<accession>A0ABR4QJR6</accession>
<evidence type="ECO:0000313" key="2">
    <source>
        <dbReference type="EMBL" id="KAL5109313.1"/>
    </source>
</evidence>
<protein>
    <submittedName>
        <fullName evidence="2">Uncharacterized protein</fullName>
    </submittedName>
</protein>
<keyword evidence="3" id="KW-1185">Reference proteome</keyword>
<name>A0ABR4QJR6_9CEST</name>
<evidence type="ECO:0000256" key="1">
    <source>
        <dbReference type="SAM" id="MobiDB-lite"/>
    </source>
</evidence>
<dbReference type="EMBL" id="JAKROA010000003">
    <property type="protein sequence ID" value="KAL5109313.1"/>
    <property type="molecule type" value="Genomic_DNA"/>
</dbReference>
<feature type="region of interest" description="Disordered" evidence="1">
    <location>
        <begin position="663"/>
        <end position="718"/>
    </location>
</feature>